<dbReference type="EMBL" id="BMAT01004542">
    <property type="protein sequence ID" value="GFR75469.1"/>
    <property type="molecule type" value="Genomic_DNA"/>
</dbReference>
<organism evidence="3 4">
    <name type="scientific">Elysia marginata</name>
    <dbReference type="NCBI Taxonomy" id="1093978"/>
    <lineage>
        <taxon>Eukaryota</taxon>
        <taxon>Metazoa</taxon>
        <taxon>Spiralia</taxon>
        <taxon>Lophotrochozoa</taxon>
        <taxon>Mollusca</taxon>
        <taxon>Gastropoda</taxon>
        <taxon>Heterobranchia</taxon>
        <taxon>Euthyneura</taxon>
        <taxon>Panpulmonata</taxon>
        <taxon>Sacoglossa</taxon>
        <taxon>Placobranchoidea</taxon>
        <taxon>Plakobranchidae</taxon>
        <taxon>Elysia</taxon>
    </lineage>
</organism>
<name>A0AAV4FQU3_9GAST</name>
<dbReference type="InterPro" id="IPR001434">
    <property type="entry name" value="OmcB-like_DUF11"/>
</dbReference>
<dbReference type="PANTHER" id="PTHR34819">
    <property type="entry name" value="LARGE CYSTEINE-RICH PERIPLASMIC PROTEIN OMCB"/>
    <property type="match status" value="1"/>
</dbReference>
<keyword evidence="4" id="KW-1185">Reference proteome</keyword>
<dbReference type="InterPro" id="IPR047589">
    <property type="entry name" value="DUF11_rpt"/>
</dbReference>
<feature type="compositionally biased region" description="Basic and acidic residues" evidence="1">
    <location>
        <begin position="1280"/>
        <end position="1294"/>
    </location>
</feature>
<feature type="region of interest" description="Disordered" evidence="1">
    <location>
        <begin position="1235"/>
        <end position="1335"/>
    </location>
</feature>
<feature type="domain" description="DUF11" evidence="2">
    <location>
        <begin position="272"/>
        <end position="385"/>
    </location>
</feature>
<feature type="domain" description="DUF11" evidence="2">
    <location>
        <begin position="1107"/>
        <end position="1212"/>
    </location>
</feature>
<reference evidence="3 4" key="1">
    <citation type="journal article" date="2021" name="Elife">
        <title>Chloroplast acquisition without the gene transfer in kleptoplastic sea slugs, Plakobranchus ocellatus.</title>
        <authorList>
            <person name="Maeda T."/>
            <person name="Takahashi S."/>
            <person name="Yoshida T."/>
            <person name="Shimamura S."/>
            <person name="Takaki Y."/>
            <person name="Nagai Y."/>
            <person name="Toyoda A."/>
            <person name="Suzuki Y."/>
            <person name="Arimoto A."/>
            <person name="Ishii H."/>
            <person name="Satoh N."/>
            <person name="Nishiyama T."/>
            <person name="Hasebe M."/>
            <person name="Maruyama T."/>
            <person name="Minagawa J."/>
            <person name="Obokata J."/>
            <person name="Shigenobu S."/>
        </authorList>
    </citation>
    <scope>NUCLEOTIDE SEQUENCE [LARGE SCALE GENOMIC DNA]</scope>
</reference>
<evidence type="ECO:0000313" key="4">
    <source>
        <dbReference type="Proteomes" id="UP000762676"/>
    </source>
</evidence>
<dbReference type="Pfam" id="PF01345">
    <property type="entry name" value="DUF11"/>
    <property type="match status" value="2"/>
</dbReference>
<evidence type="ECO:0000259" key="2">
    <source>
        <dbReference type="Pfam" id="PF01345"/>
    </source>
</evidence>
<dbReference type="Proteomes" id="UP000762676">
    <property type="component" value="Unassembled WGS sequence"/>
</dbReference>
<dbReference type="Pfam" id="PF13585">
    <property type="entry name" value="CHU_C"/>
    <property type="match status" value="1"/>
</dbReference>
<dbReference type="NCBIfam" id="TIGR01451">
    <property type="entry name" value="B_ant_repeat"/>
    <property type="match status" value="1"/>
</dbReference>
<proteinExistence type="predicted"/>
<evidence type="ECO:0000256" key="1">
    <source>
        <dbReference type="SAM" id="MobiDB-lite"/>
    </source>
</evidence>
<sequence>MSSVSVAQSSVTQRKNGSASYGNILVHKGGKMVIFGDHHFQNGAIGTVRGVSLPDEIPLVGIKSAYYYSPTGKGVDGYVKYLGTSVTSDFEFPVASTGIGSGLINPDIKLKLTQPYGNTVAYFAANPKTSALVSKYSDGTSYDQPLPLGGSVNSGLFDDQVYQNRIYTSGYWAVKGTTKTKIRFNYTSSISGLLNGRDLAVLGWSKTQRKWQVISTPPNIGTPKVGSTGTIETQNLITPDDYVVFTLGEVYDKTADIPITVESFDNQGNPKTAFTHGSVVTFKIKIENKGSEEVTSLSFDSFYPTGLELDGVPKVSPGVTQGATKLLNGGQSIPFTITSLGSGQIVQIETKAIYQSDEILTKKIENISTPGLTDLNTSDDKLEAEINSGRTNLKVEIAGPKNGVQEDLEQEFTVSVENITDSYSVDITSPMEIYIDLKNLPSVQKLTSTTPVITFTGTSPLPPSDPGTFVTSSALPSGIPEGTDAVWTVPPLKKGQRAELKYKVTVPDNQAGGQIETEISLKDRDKLDETRPSGNEADNDILSYSQIIKEKQTELKLEVSKLGAPFIVENSRQTFQLRVENLNGRDIGPFAIDLNLISNQDFARVTLAPNAGGTRGLVSHFDPSPDPVRKNIAWKLSRLNVGEHATIQYVVDVPLGKAGKYLETNVSFQDVNLDSTKNDDDSSFKELIQHMQSDLVVKLEKKGVQFINSGTEETYTLTVFNKPSNVSNDLKNLKIAINIDKYNQTLTQTAPGVGIFTDSGNGDGGIWSIPQLKINSTAKFEYTTKISSSPTQKNITNTVSVEKEPGTSYGPDISHPSLADKLASTLPVVDINIGARVSSSEEGKGVCEGQTVLFTISADNNKGSSYDFKNLEYTLKIDPRFHIDISGITGMGTFTSNSNNGEWLWNIGTLNHGTIAILNINATVPENSNLDSQKMSVEIIATNNRYGLDNSNKDKIDPLKINKLSSSLTVDNKVDLFVGLSATKSSLVKQQYSNFTLTIENRGGYSVKDVVLPTNFEAVLPSKLYQIIPSDGGATYDTTTGQFKVPNIPPGGKVELKYFFDAPNKAGTIVFQVDNNRIISNRIDNNATTDITSLPIKVEDIDADFIDLHVQLTADKNKVIRTETFNYIITVQNLGRDAAENLSIIDKLPSDLIFKSATSEKGSYDSGKGLWLIGSLSPQEGQKKLVITVRVRRETTKNKITNDITRIAFDNNPFLRYHSFVDDLTEVVEVDIKAPFDTDNDGIPDLDEDTNGDGDPENDDDDGDGIPNYKDTDDDGDGIPTKKEVGDDPYKPVDSDGDGMPDYRDDDDDNDGTPTKDELRTGPNGDQVILDNNQNGIPDYLENKKSGLFYKNEYITLAQVITPNGDGYNDVFAIFEIQLYPDNEVKIYNSWGMEVFSTEAYGTRGNVFRGVGPSNEELPEGIYFCYIKFRVEGGKRDIIRTTSLFLKR</sequence>
<comment type="caution">
    <text evidence="3">The sequence shown here is derived from an EMBL/GenBank/DDBJ whole genome shotgun (WGS) entry which is preliminary data.</text>
</comment>
<accession>A0AAV4FQU3</accession>
<dbReference type="InterPro" id="IPR051172">
    <property type="entry name" value="Chlamydia_OmcB"/>
</dbReference>
<feature type="compositionally biased region" description="Acidic residues" evidence="1">
    <location>
        <begin position="1238"/>
        <end position="1264"/>
    </location>
</feature>
<gene>
    <name evidence="3" type="ORF">ElyMa_002189600</name>
</gene>
<protein>
    <submittedName>
        <fullName evidence="3">Gliding motility-associated C-terminal domain-containing protein</fullName>
    </submittedName>
</protein>
<feature type="compositionally biased region" description="Acidic residues" evidence="1">
    <location>
        <begin position="1295"/>
        <end position="1311"/>
    </location>
</feature>
<evidence type="ECO:0000313" key="3">
    <source>
        <dbReference type="EMBL" id="GFR75469.1"/>
    </source>
</evidence>